<keyword evidence="1" id="KW-0472">Membrane</keyword>
<organism evidence="2 3">
    <name type="scientific">Herbaspirillum huttiense subsp. lycopersici</name>
    <dbReference type="NCBI Taxonomy" id="3074428"/>
    <lineage>
        <taxon>Bacteria</taxon>
        <taxon>Pseudomonadati</taxon>
        <taxon>Pseudomonadota</taxon>
        <taxon>Betaproteobacteria</taxon>
        <taxon>Burkholderiales</taxon>
        <taxon>Oxalobacteraceae</taxon>
        <taxon>Herbaspirillum</taxon>
    </lineage>
</organism>
<reference evidence="2" key="1">
    <citation type="submission" date="2023-09" db="EMBL/GenBank/DDBJ databases">
        <title>Description of first Herbaspirillum huttiense subsp. nephrolepsisexaltata and Herbaspirillum huttiense subsp. lycopersicon.</title>
        <authorList>
            <person name="Poudel M."/>
            <person name="Sharma A."/>
            <person name="Goss E."/>
            <person name="Tapia J.H."/>
            <person name="Harmon C.M."/>
            <person name="Jones J.B."/>
        </authorList>
    </citation>
    <scope>NUCLEOTIDE SEQUENCE</scope>
    <source>
        <strain evidence="2">SE1</strain>
    </source>
</reference>
<dbReference type="RefSeq" id="WP_134136470.1">
    <property type="nucleotide sequence ID" value="NZ_JAVLSJ010000002.1"/>
</dbReference>
<evidence type="ECO:0000313" key="2">
    <source>
        <dbReference type="EMBL" id="MDR9847625.1"/>
    </source>
</evidence>
<keyword evidence="3" id="KW-1185">Reference proteome</keyword>
<evidence type="ECO:0000313" key="3">
    <source>
        <dbReference type="Proteomes" id="UP001246576"/>
    </source>
</evidence>
<protein>
    <recommendedName>
        <fullName evidence="4">DUF3592 domain-containing protein</fullName>
    </recommendedName>
</protein>
<proteinExistence type="predicted"/>
<keyword evidence="1" id="KW-1133">Transmembrane helix</keyword>
<feature type="transmembrane region" description="Helical" evidence="1">
    <location>
        <begin position="18"/>
        <end position="38"/>
    </location>
</feature>
<comment type="caution">
    <text evidence="2">The sequence shown here is derived from an EMBL/GenBank/DDBJ whole genome shotgun (WGS) entry which is preliminary data.</text>
</comment>
<evidence type="ECO:0000256" key="1">
    <source>
        <dbReference type="SAM" id="Phobius"/>
    </source>
</evidence>
<name>A0ABU2EIC7_9BURK</name>
<dbReference type="Proteomes" id="UP001246576">
    <property type="component" value="Unassembled WGS sequence"/>
</dbReference>
<accession>A0ABU2EIC7</accession>
<gene>
    <name evidence="2" type="ORF">RI048_05310</name>
</gene>
<feature type="transmembrane region" description="Helical" evidence="1">
    <location>
        <begin position="134"/>
        <end position="153"/>
    </location>
</feature>
<sequence>MAAKAKDPLSAIQKTHSILWMSLCFTIIFIVMGSYSYFEKPIGLPCKFATRTGILKKTANSDFLLDGTHQYALSWPLRHGHGGAWNALENARNGMHVQSQVCGNDLVRVFLEGREVFVIHSRDTRAENVASAKLAFGMAFFCLVLMTTMRYRLKHLRA</sequence>
<evidence type="ECO:0008006" key="4">
    <source>
        <dbReference type="Google" id="ProtNLM"/>
    </source>
</evidence>
<dbReference type="EMBL" id="JAVLSJ010000002">
    <property type="protein sequence ID" value="MDR9847625.1"/>
    <property type="molecule type" value="Genomic_DNA"/>
</dbReference>
<keyword evidence="1" id="KW-0812">Transmembrane</keyword>